<feature type="region of interest" description="Disordered" evidence="1">
    <location>
        <begin position="152"/>
        <end position="176"/>
    </location>
</feature>
<feature type="transmembrane region" description="Helical" evidence="2">
    <location>
        <begin position="47"/>
        <end position="65"/>
    </location>
</feature>
<keyword evidence="2" id="KW-0472">Membrane</keyword>
<evidence type="ECO:0000256" key="2">
    <source>
        <dbReference type="SAM" id="Phobius"/>
    </source>
</evidence>
<evidence type="ECO:0000313" key="3">
    <source>
        <dbReference type="EMBL" id="CAE0455412.1"/>
    </source>
</evidence>
<dbReference type="AlphaFoldDB" id="A0A7S3PTQ8"/>
<dbReference type="EMBL" id="HBIO01000349">
    <property type="protein sequence ID" value="CAE0455412.1"/>
    <property type="molecule type" value="Transcribed_RNA"/>
</dbReference>
<organism evidence="3">
    <name type="scientific">Chaetoceros debilis</name>
    <dbReference type="NCBI Taxonomy" id="122233"/>
    <lineage>
        <taxon>Eukaryota</taxon>
        <taxon>Sar</taxon>
        <taxon>Stramenopiles</taxon>
        <taxon>Ochrophyta</taxon>
        <taxon>Bacillariophyta</taxon>
        <taxon>Coscinodiscophyceae</taxon>
        <taxon>Chaetocerotophycidae</taxon>
        <taxon>Chaetocerotales</taxon>
        <taxon>Chaetocerotaceae</taxon>
        <taxon>Chaetoceros</taxon>
    </lineage>
</organism>
<sequence length="176" mass="19041">MSHTNPIDYALRVVESIAFSLHAILGLTEPWTGCLRRAFGDNGAMPSWFWPVAGAALLLVAYANFSSNNEIVLVTQAYIASFHMGAVIYHRKLAHHPAAGIPVSIFVLIAFGVVTIRANVMVALLGTAVCACIAVVLAEVLVHPKVEDEEDRFDRLSDDSSEEDVLLGGRARGQVR</sequence>
<keyword evidence="2" id="KW-0812">Transmembrane</keyword>
<protein>
    <submittedName>
        <fullName evidence="3">Uncharacterized protein</fullName>
    </submittedName>
</protein>
<accession>A0A7S3PTQ8</accession>
<feature type="transmembrane region" description="Helical" evidence="2">
    <location>
        <begin position="122"/>
        <end position="142"/>
    </location>
</feature>
<name>A0A7S3PTQ8_9STRA</name>
<reference evidence="3" key="1">
    <citation type="submission" date="2021-01" db="EMBL/GenBank/DDBJ databases">
        <authorList>
            <person name="Corre E."/>
            <person name="Pelletier E."/>
            <person name="Niang G."/>
            <person name="Scheremetjew M."/>
            <person name="Finn R."/>
            <person name="Kale V."/>
            <person name="Holt S."/>
            <person name="Cochrane G."/>
            <person name="Meng A."/>
            <person name="Brown T."/>
            <person name="Cohen L."/>
        </authorList>
    </citation>
    <scope>NUCLEOTIDE SEQUENCE</scope>
    <source>
        <strain evidence="3">MM31A-1</strain>
    </source>
</reference>
<gene>
    <name evidence="3" type="ORF">CDEB00056_LOCUS253</name>
</gene>
<proteinExistence type="predicted"/>
<feature type="transmembrane region" description="Helical" evidence="2">
    <location>
        <begin position="97"/>
        <end position="116"/>
    </location>
</feature>
<feature type="transmembrane region" description="Helical" evidence="2">
    <location>
        <begin position="71"/>
        <end position="90"/>
    </location>
</feature>
<evidence type="ECO:0000256" key="1">
    <source>
        <dbReference type="SAM" id="MobiDB-lite"/>
    </source>
</evidence>
<keyword evidence="2" id="KW-1133">Transmembrane helix</keyword>